<proteinExistence type="predicted"/>
<protein>
    <submittedName>
        <fullName evidence="2">Uncharacterized protein</fullName>
    </submittedName>
</protein>
<dbReference type="KEGG" id="eiv:EIN_172660"/>
<dbReference type="GeneID" id="14883696"/>
<dbReference type="EMBL" id="KB207112">
    <property type="protein sequence ID" value="ELP84621.1"/>
    <property type="molecule type" value="Genomic_DNA"/>
</dbReference>
<dbReference type="Proteomes" id="UP000014680">
    <property type="component" value="Unassembled WGS sequence"/>
</dbReference>
<evidence type="ECO:0000313" key="2">
    <source>
        <dbReference type="EMBL" id="ELP84621.1"/>
    </source>
</evidence>
<dbReference type="OrthoDB" id="28136at2759"/>
<gene>
    <name evidence="2" type="ORF">EIN_172660</name>
</gene>
<name>A0A0A1TVZ2_ENTIV</name>
<keyword evidence="3" id="KW-1185">Reference proteome</keyword>
<dbReference type="VEuPathDB" id="AmoebaDB:EIN_172660"/>
<dbReference type="AlphaFoldDB" id="A0A0A1TVZ2"/>
<accession>A0A0A1TVZ2</accession>
<evidence type="ECO:0000256" key="1">
    <source>
        <dbReference type="SAM" id="MobiDB-lite"/>
    </source>
</evidence>
<feature type="region of interest" description="Disordered" evidence="1">
    <location>
        <begin position="281"/>
        <end position="303"/>
    </location>
</feature>
<dbReference type="RefSeq" id="XP_004183967.1">
    <property type="nucleotide sequence ID" value="XM_004183919.1"/>
</dbReference>
<sequence length="385" mass="43561">MESNENKQTASLKELKRCSKSFEAMQQAFVLALLNINGVGFKVKRPERRSQKTLQLFLIEELKTPMDGAIPFEKELDAFCSSFVVKELKESNYTHLTPSDVDSIASITRAAVDGISLERLKQIKRHRDANKTATSFNWIMERCEQLGYEFKKRSTKPAKYTKKMNKICAVGGKTTMTLVEISEIGKRINELVYQRFDKASAVVEVKGNDEDVSKIVKEVCDKLVNRGSVATDNNYIINDLSINENSNEHKSEVAAPALPVGVEMFQKVDDMKIEVISPHNELEKDQKGVKPTKNDQPFPSGDIGTLFPSGVYTDAFLTPKSSVPEQKEQNLVEQNVLHQCFTPNYVIVPQEDENNQISPANRLRNVCPTTNLLWREQTAVFHERQ</sequence>
<reference evidence="2 3" key="1">
    <citation type="submission" date="2012-10" db="EMBL/GenBank/DDBJ databases">
        <authorList>
            <person name="Zafar N."/>
            <person name="Inman J."/>
            <person name="Hall N."/>
            <person name="Lorenzi H."/>
            <person name="Caler E."/>
        </authorList>
    </citation>
    <scope>NUCLEOTIDE SEQUENCE [LARGE SCALE GENOMIC DNA]</scope>
    <source>
        <strain evidence="2 3">IP1</strain>
    </source>
</reference>
<evidence type="ECO:0000313" key="3">
    <source>
        <dbReference type="Proteomes" id="UP000014680"/>
    </source>
</evidence>
<organism evidence="2 3">
    <name type="scientific">Entamoeba invadens IP1</name>
    <dbReference type="NCBI Taxonomy" id="370355"/>
    <lineage>
        <taxon>Eukaryota</taxon>
        <taxon>Amoebozoa</taxon>
        <taxon>Evosea</taxon>
        <taxon>Archamoebae</taxon>
        <taxon>Mastigamoebida</taxon>
        <taxon>Entamoebidae</taxon>
        <taxon>Entamoeba</taxon>
    </lineage>
</organism>